<evidence type="ECO:0000256" key="2">
    <source>
        <dbReference type="SAM" id="MobiDB-lite"/>
    </source>
</evidence>
<feature type="region of interest" description="Disordered" evidence="2">
    <location>
        <begin position="492"/>
        <end position="561"/>
    </location>
</feature>
<feature type="region of interest" description="Disordered" evidence="2">
    <location>
        <begin position="808"/>
        <end position="828"/>
    </location>
</feature>
<keyword evidence="1" id="KW-0479">Metal-binding</keyword>
<feature type="region of interest" description="Disordered" evidence="2">
    <location>
        <begin position="1"/>
        <end position="20"/>
    </location>
</feature>
<dbReference type="GO" id="GO:0000981">
    <property type="term" value="F:DNA-binding transcription factor activity, RNA polymerase II-specific"/>
    <property type="evidence" value="ECO:0007669"/>
    <property type="project" value="TreeGrafter"/>
</dbReference>
<sequence>MATEVVKECNKEGSTPTNISMTMDKSRPVWIVCPPEEAFGDVQCNEPCPLENCGQIFSNTSCLRMHVTKTHGIVQKSSSARDKDKSANLPIEYHCPKTSCPYSLSSPRHFSSMKLLKQHYSKVHAEKKHKCEKCGAGFGLSRDKERHEVRCGIVYKCGTCQCPYTTREAMLTHCQRKSHDLPAEIIRAREEQLTAQKMKKLKRRQVENQLPDPFRGHPPPKVILVNIQPTPPSLPTKLCARGTKVTHHKPILCKPTPNINLIPLTRVTVTLDNVKVNQKKDNAERNIATVNSSQDKGDNSSDVQSNKSCDTNIGQFQIANTQTPAPVMETGMQTNVTIPLRKTTGHQRNAAQTQTTGDLILQAAMATANIPIHKSSVGTQMTPRSKLRAIKQGSVCSSETQTVNVQATARKRRRRKGPILGAPLRMDSTCQTTAGRPLALVTMTSDSTCQVESVGMMSTCVQTNRMVDNISQTQDVNPDDVSLYASSTAQQVASNNQSKTRPLFVSPIPDTTDNGVNDTSRHRVTRKRSRATVNNQRRKSTSTATSCSAMKVPKKHSGSMAVQTTPNAVPNFGPRVSLNTSSNLSQGTSTDLDLGDEFQNFLMSTCRDISVGTDIDDTQPTTASDAVYTKRMSTATFNAFVEASTQVTDIRNPTTSSATQFNVTPTSVFCGGTARSHDAGSMTCDLQQSISGFVSLTDSEVQTLSSASDLDTLLQTAQTNTDAPDTLMDMHTQTINDFDVFDLLMNNMETQTTDDLDLDTFTFTDIQTQTMFDFQPMEDPMSIVGEETQCSSTQTTANKKGGIVDTAHQSEATQTSQVDSTSLTDTHTQTPLPGLFSLTDTHTQTTLDDLANIFAQFD</sequence>
<feature type="region of interest" description="Disordered" evidence="2">
    <location>
        <begin position="286"/>
        <end position="306"/>
    </location>
</feature>
<dbReference type="PANTHER" id="PTHR46664:SF1">
    <property type="entry name" value="ATM INTERACTOR"/>
    <property type="match status" value="1"/>
</dbReference>
<dbReference type="Proteomes" id="UP000242188">
    <property type="component" value="Unassembled WGS sequence"/>
</dbReference>
<organism evidence="4 5">
    <name type="scientific">Mizuhopecten yessoensis</name>
    <name type="common">Japanese scallop</name>
    <name type="synonym">Patinopecten yessoensis</name>
    <dbReference type="NCBI Taxonomy" id="6573"/>
    <lineage>
        <taxon>Eukaryota</taxon>
        <taxon>Metazoa</taxon>
        <taxon>Spiralia</taxon>
        <taxon>Lophotrochozoa</taxon>
        <taxon>Mollusca</taxon>
        <taxon>Bivalvia</taxon>
        <taxon>Autobranchia</taxon>
        <taxon>Pteriomorphia</taxon>
        <taxon>Pectinida</taxon>
        <taxon>Pectinoidea</taxon>
        <taxon>Pectinidae</taxon>
        <taxon>Mizuhopecten</taxon>
    </lineage>
</organism>
<dbReference type="GO" id="GO:0005634">
    <property type="term" value="C:nucleus"/>
    <property type="evidence" value="ECO:0007669"/>
    <property type="project" value="TreeGrafter"/>
</dbReference>
<feature type="compositionally biased region" description="Polar residues" evidence="2">
    <location>
        <begin position="509"/>
        <end position="518"/>
    </location>
</feature>
<dbReference type="AlphaFoldDB" id="A0A210Q8S9"/>
<evidence type="ECO:0000256" key="1">
    <source>
        <dbReference type="PROSITE-ProRule" id="PRU00042"/>
    </source>
</evidence>
<dbReference type="InterPro" id="IPR055303">
    <property type="entry name" value="ATMIN"/>
</dbReference>
<reference evidence="4 5" key="1">
    <citation type="journal article" date="2017" name="Nat. Ecol. Evol.">
        <title>Scallop genome provides insights into evolution of bilaterian karyotype and development.</title>
        <authorList>
            <person name="Wang S."/>
            <person name="Zhang J."/>
            <person name="Jiao W."/>
            <person name="Li J."/>
            <person name="Xun X."/>
            <person name="Sun Y."/>
            <person name="Guo X."/>
            <person name="Huan P."/>
            <person name="Dong B."/>
            <person name="Zhang L."/>
            <person name="Hu X."/>
            <person name="Sun X."/>
            <person name="Wang J."/>
            <person name="Zhao C."/>
            <person name="Wang Y."/>
            <person name="Wang D."/>
            <person name="Huang X."/>
            <person name="Wang R."/>
            <person name="Lv J."/>
            <person name="Li Y."/>
            <person name="Zhang Z."/>
            <person name="Liu B."/>
            <person name="Lu W."/>
            <person name="Hui Y."/>
            <person name="Liang J."/>
            <person name="Zhou Z."/>
            <person name="Hou R."/>
            <person name="Li X."/>
            <person name="Liu Y."/>
            <person name="Li H."/>
            <person name="Ning X."/>
            <person name="Lin Y."/>
            <person name="Zhao L."/>
            <person name="Xing Q."/>
            <person name="Dou J."/>
            <person name="Li Y."/>
            <person name="Mao J."/>
            <person name="Guo H."/>
            <person name="Dou H."/>
            <person name="Li T."/>
            <person name="Mu C."/>
            <person name="Jiang W."/>
            <person name="Fu Q."/>
            <person name="Fu X."/>
            <person name="Miao Y."/>
            <person name="Liu J."/>
            <person name="Yu Q."/>
            <person name="Li R."/>
            <person name="Liao H."/>
            <person name="Li X."/>
            <person name="Kong Y."/>
            <person name="Jiang Z."/>
            <person name="Chourrout D."/>
            <person name="Li R."/>
            <person name="Bao Z."/>
        </authorList>
    </citation>
    <scope>NUCLEOTIDE SEQUENCE [LARGE SCALE GENOMIC DNA]</scope>
    <source>
        <strain evidence="4 5">PY_sf001</strain>
    </source>
</reference>
<gene>
    <name evidence="4" type="ORF">KP79_PYT14557</name>
</gene>
<dbReference type="PROSITE" id="PS50157">
    <property type="entry name" value="ZINC_FINGER_C2H2_2"/>
    <property type="match status" value="1"/>
</dbReference>
<dbReference type="STRING" id="6573.A0A210Q8S9"/>
<proteinExistence type="predicted"/>
<protein>
    <submittedName>
        <fullName evidence="4">ATM interactor</fullName>
    </submittedName>
</protein>
<evidence type="ECO:0000313" key="4">
    <source>
        <dbReference type="EMBL" id="OWF45089.1"/>
    </source>
</evidence>
<dbReference type="GO" id="GO:0008270">
    <property type="term" value="F:zinc ion binding"/>
    <property type="evidence" value="ECO:0007669"/>
    <property type="project" value="UniProtKB-KW"/>
</dbReference>
<feature type="domain" description="C2H2-type" evidence="3">
    <location>
        <begin position="46"/>
        <end position="71"/>
    </location>
</feature>
<dbReference type="GO" id="GO:0045944">
    <property type="term" value="P:positive regulation of transcription by RNA polymerase II"/>
    <property type="evidence" value="ECO:0007669"/>
    <property type="project" value="InterPro"/>
</dbReference>
<keyword evidence="1" id="KW-0862">Zinc</keyword>
<feature type="compositionally biased region" description="Basic and acidic residues" evidence="2">
    <location>
        <begin position="1"/>
        <end position="11"/>
    </location>
</feature>
<evidence type="ECO:0000313" key="5">
    <source>
        <dbReference type="Proteomes" id="UP000242188"/>
    </source>
</evidence>
<dbReference type="PROSITE" id="PS00028">
    <property type="entry name" value="ZINC_FINGER_C2H2_1"/>
    <property type="match status" value="2"/>
</dbReference>
<dbReference type="GO" id="GO:0000976">
    <property type="term" value="F:transcription cis-regulatory region binding"/>
    <property type="evidence" value="ECO:0007669"/>
    <property type="project" value="InterPro"/>
</dbReference>
<keyword evidence="5" id="KW-1185">Reference proteome</keyword>
<accession>A0A210Q8S9</accession>
<evidence type="ECO:0000259" key="3">
    <source>
        <dbReference type="PROSITE" id="PS50157"/>
    </source>
</evidence>
<dbReference type="SMART" id="SM00355">
    <property type="entry name" value="ZnF_C2H2"/>
    <property type="match status" value="4"/>
</dbReference>
<feature type="compositionally biased region" description="Polar residues" evidence="2">
    <location>
        <begin position="288"/>
        <end position="306"/>
    </location>
</feature>
<dbReference type="OrthoDB" id="6162866at2759"/>
<keyword evidence="1" id="KW-0863">Zinc-finger</keyword>
<comment type="caution">
    <text evidence="4">The sequence shown here is derived from an EMBL/GenBank/DDBJ whole genome shotgun (WGS) entry which is preliminary data.</text>
</comment>
<dbReference type="PANTHER" id="PTHR46664">
    <property type="entry name" value="ATM INTERACTOR"/>
    <property type="match status" value="1"/>
</dbReference>
<dbReference type="EMBL" id="NEDP02004580">
    <property type="protein sequence ID" value="OWF45089.1"/>
    <property type="molecule type" value="Genomic_DNA"/>
</dbReference>
<dbReference type="InterPro" id="IPR013087">
    <property type="entry name" value="Znf_C2H2_type"/>
</dbReference>
<name>A0A210Q8S9_MIZYE</name>
<feature type="compositionally biased region" description="Basic residues" evidence="2">
    <location>
        <begin position="522"/>
        <end position="540"/>
    </location>
</feature>